<dbReference type="PANTHER" id="PTHR31683:SF67">
    <property type="entry name" value="PECTIN LYASE F-RELATED"/>
    <property type="match status" value="1"/>
</dbReference>
<evidence type="ECO:0000259" key="9">
    <source>
        <dbReference type="SMART" id="SM00656"/>
    </source>
</evidence>
<dbReference type="SMART" id="SM00656">
    <property type="entry name" value="Amb_all"/>
    <property type="match status" value="1"/>
</dbReference>
<evidence type="ECO:0000256" key="1">
    <source>
        <dbReference type="ARBA" id="ARBA00023157"/>
    </source>
</evidence>
<dbReference type="EC" id="4.2.2.10" evidence="6"/>
<name>A0AAV7XL99_9NEOP</name>
<dbReference type="Gene3D" id="2.160.20.10">
    <property type="entry name" value="Single-stranded right-handed beta-helix, Pectin lyase-like"/>
    <property type="match status" value="2"/>
</dbReference>
<gene>
    <name evidence="10" type="ORF">ONE63_010729</name>
</gene>
<dbReference type="InterPro" id="IPR045032">
    <property type="entry name" value="PEL"/>
</dbReference>
<comment type="caution">
    <text evidence="10">The sequence shown here is derived from an EMBL/GenBank/DDBJ whole genome shotgun (WGS) entry which is preliminary data.</text>
</comment>
<protein>
    <recommendedName>
        <fullName evidence="6">pectin lyase</fullName>
        <ecNumber evidence="6">4.2.2.10</ecNumber>
    </recommendedName>
</protein>
<evidence type="ECO:0000256" key="4">
    <source>
        <dbReference type="ARBA" id="ARBA00036818"/>
    </source>
</evidence>
<feature type="region of interest" description="Disordered" evidence="7">
    <location>
        <begin position="360"/>
        <end position="379"/>
    </location>
</feature>
<feature type="compositionally biased region" description="Low complexity" evidence="7">
    <location>
        <begin position="360"/>
        <end position="373"/>
    </location>
</feature>
<evidence type="ECO:0000256" key="8">
    <source>
        <dbReference type="SAM" id="SignalP"/>
    </source>
</evidence>
<dbReference type="GO" id="GO:0047490">
    <property type="term" value="F:pectin lyase activity"/>
    <property type="evidence" value="ECO:0007669"/>
    <property type="project" value="UniProtKB-EC"/>
</dbReference>
<proteinExistence type="predicted"/>
<keyword evidence="8" id="KW-0732">Signal</keyword>
<keyword evidence="11" id="KW-1185">Reference proteome</keyword>
<keyword evidence="1" id="KW-1015">Disulfide bond</keyword>
<evidence type="ECO:0000256" key="3">
    <source>
        <dbReference type="ARBA" id="ARBA00023239"/>
    </source>
</evidence>
<evidence type="ECO:0000256" key="6">
    <source>
        <dbReference type="ARBA" id="ARBA00039082"/>
    </source>
</evidence>
<comment type="function">
    <text evidence="5">Pectinolytic enzymes consist of four classes of enzymes: pectin lyase, polygalacturonase, pectin methylesterase and rhamnogalacturonase. Among pectinolytic enzymes, pectin lyase is the most important in depolymerization of pectin, since it cleaves internal glycosidic bonds of highly methylated pectins.</text>
</comment>
<dbReference type="InterPro" id="IPR012334">
    <property type="entry name" value="Pectin_lyas_fold"/>
</dbReference>
<evidence type="ECO:0000313" key="11">
    <source>
        <dbReference type="Proteomes" id="UP001075354"/>
    </source>
</evidence>
<dbReference type="EMBL" id="JAPTSV010000009">
    <property type="protein sequence ID" value="KAJ1524208.1"/>
    <property type="molecule type" value="Genomic_DNA"/>
</dbReference>
<organism evidence="10 11">
    <name type="scientific">Megalurothrips usitatus</name>
    <name type="common">bean blossom thrips</name>
    <dbReference type="NCBI Taxonomy" id="439358"/>
    <lineage>
        <taxon>Eukaryota</taxon>
        <taxon>Metazoa</taxon>
        <taxon>Ecdysozoa</taxon>
        <taxon>Arthropoda</taxon>
        <taxon>Hexapoda</taxon>
        <taxon>Insecta</taxon>
        <taxon>Pterygota</taxon>
        <taxon>Neoptera</taxon>
        <taxon>Paraneoptera</taxon>
        <taxon>Thysanoptera</taxon>
        <taxon>Terebrantia</taxon>
        <taxon>Thripoidea</taxon>
        <taxon>Thripidae</taxon>
        <taxon>Megalurothrips</taxon>
    </lineage>
</organism>
<evidence type="ECO:0000256" key="7">
    <source>
        <dbReference type="SAM" id="MobiDB-lite"/>
    </source>
</evidence>
<dbReference type="PANTHER" id="PTHR31683">
    <property type="entry name" value="PECTATE LYASE 18-RELATED"/>
    <property type="match status" value="1"/>
</dbReference>
<feature type="chain" id="PRO_5043586068" description="pectin lyase" evidence="8">
    <location>
        <begin position="22"/>
        <end position="385"/>
    </location>
</feature>
<comment type="catalytic activity">
    <reaction evidence="4">
        <text>Eliminative cleavage of (1-&gt;4)-alpha-D-galacturonan methyl ester to give oligosaccharides with 4-deoxy-6-O-methyl-alpha-D-galact-4-enuronosyl groups at their non-reducing ends.</text>
        <dbReference type="EC" id="4.2.2.10"/>
    </reaction>
</comment>
<feature type="domain" description="Pectate lyase" evidence="9">
    <location>
        <begin position="101"/>
        <end position="286"/>
    </location>
</feature>
<dbReference type="Proteomes" id="UP001075354">
    <property type="component" value="Chromosome 9"/>
</dbReference>
<accession>A0AAV7XL99</accession>
<evidence type="ECO:0000256" key="2">
    <source>
        <dbReference type="ARBA" id="ARBA00023180"/>
    </source>
</evidence>
<dbReference type="InterPro" id="IPR011050">
    <property type="entry name" value="Pectin_lyase_fold/virulence"/>
</dbReference>
<evidence type="ECO:0000256" key="5">
    <source>
        <dbReference type="ARBA" id="ARBA00037631"/>
    </source>
</evidence>
<sequence>MAQHHAAVLFALLAAVGAVLGSGLEGWDPNCISEPVGFGRGTFGGEGGEVVVPKSIKELKNYLKDDVPRVILLNQTFDFVGSEKTVTRDGCFFKKCGPGFQYSLAESDTCVGRERTKVTLDAAGLMPLNVGSYKTIMGVGGRGVLRGKGLKIRKATQVIIRDISIVDINPAVIWGGDALVINGVNQAWIHNVTFKNIGRQFLNSPYCDGKHYWVWLFWGTDDRITLINNRIINTSGRLPHAGGYDQAKSFIHIVGNYFDTNSDVALEPWDGSYLLVEGNRFTGMRSLVNAHATNGHLFLANTAADADECVAAFGEPCLPNQYRRTRAVLRCDQPVLSQALSLSLCPEAVNEARRAVCVPAAPAPSGSSSSSSSSEDDDEAQIFHF</sequence>
<reference evidence="10" key="1">
    <citation type="submission" date="2022-12" db="EMBL/GenBank/DDBJ databases">
        <title>Chromosome-level genome assembly of the bean flower thrips Megalurothrips usitatus.</title>
        <authorList>
            <person name="Ma L."/>
            <person name="Liu Q."/>
            <person name="Li H."/>
            <person name="Cai W."/>
        </authorList>
    </citation>
    <scope>NUCLEOTIDE SEQUENCE</scope>
    <source>
        <strain evidence="10">Cailab_2022a</strain>
    </source>
</reference>
<keyword evidence="3" id="KW-0456">Lyase</keyword>
<dbReference type="SUPFAM" id="SSF51126">
    <property type="entry name" value="Pectin lyase-like"/>
    <property type="match status" value="1"/>
</dbReference>
<dbReference type="AlphaFoldDB" id="A0AAV7XL99"/>
<dbReference type="GO" id="GO:0030570">
    <property type="term" value="F:pectate lyase activity"/>
    <property type="evidence" value="ECO:0007669"/>
    <property type="project" value="InterPro"/>
</dbReference>
<feature type="signal peptide" evidence="8">
    <location>
        <begin position="1"/>
        <end position="21"/>
    </location>
</feature>
<keyword evidence="2" id="KW-0325">Glycoprotein</keyword>
<dbReference type="InterPro" id="IPR002022">
    <property type="entry name" value="Pec_lyase"/>
</dbReference>
<evidence type="ECO:0000313" key="10">
    <source>
        <dbReference type="EMBL" id="KAJ1524208.1"/>
    </source>
</evidence>